<dbReference type="AlphaFoldDB" id="A0A0E9S2S3"/>
<reference evidence="1" key="2">
    <citation type="journal article" date="2015" name="Fish Shellfish Immunol.">
        <title>Early steps in the European eel (Anguilla anguilla)-Vibrio vulnificus interaction in the gills: Role of the RtxA13 toxin.</title>
        <authorList>
            <person name="Callol A."/>
            <person name="Pajuelo D."/>
            <person name="Ebbesson L."/>
            <person name="Teles M."/>
            <person name="MacKenzie S."/>
            <person name="Amaro C."/>
        </authorList>
    </citation>
    <scope>NUCLEOTIDE SEQUENCE</scope>
</reference>
<protein>
    <submittedName>
        <fullName evidence="1">Uncharacterized protein</fullName>
    </submittedName>
</protein>
<name>A0A0E9S2S3_ANGAN</name>
<accession>A0A0E9S2S3</accession>
<sequence>MSYIICTNRENLKGRTRKREVQANVQCSNLSYLL</sequence>
<organism evidence="1">
    <name type="scientific">Anguilla anguilla</name>
    <name type="common">European freshwater eel</name>
    <name type="synonym">Muraena anguilla</name>
    <dbReference type="NCBI Taxonomy" id="7936"/>
    <lineage>
        <taxon>Eukaryota</taxon>
        <taxon>Metazoa</taxon>
        <taxon>Chordata</taxon>
        <taxon>Craniata</taxon>
        <taxon>Vertebrata</taxon>
        <taxon>Euteleostomi</taxon>
        <taxon>Actinopterygii</taxon>
        <taxon>Neopterygii</taxon>
        <taxon>Teleostei</taxon>
        <taxon>Anguilliformes</taxon>
        <taxon>Anguillidae</taxon>
        <taxon>Anguilla</taxon>
    </lineage>
</organism>
<reference evidence="1" key="1">
    <citation type="submission" date="2014-11" db="EMBL/GenBank/DDBJ databases">
        <authorList>
            <person name="Amaro Gonzalez C."/>
        </authorList>
    </citation>
    <scope>NUCLEOTIDE SEQUENCE</scope>
</reference>
<evidence type="ECO:0000313" key="1">
    <source>
        <dbReference type="EMBL" id="JAH35507.1"/>
    </source>
</evidence>
<proteinExistence type="predicted"/>
<dbReference type="EMBL" id="GBXM01073070">
    <property type="protein sequence ID" value="JAH35507.1"/>
    <property type="molecule type" value="Transcribed_RNA"/>
</dbReference>